<reference evidence="5 6" key="2">
    <citation type="submission" date="2020-03" db="EMBL/GenBank/DDBJ databases">
        <authorList>
            <person name="Ichikawa N."/>
            <person name="Kimura A."/>
            <person name="Kitahashi Y."/>
            <person name="Uohara A."/>
        </authorList>
    </citation>
    <scope>NUCLEOTIDE SEQUENCE [LARGE SCALE GENOMIC DNA]</scope>
    <source>
        <strain evidence="5 6">NBRC 107702</strain>
    </source>
</reference>
<dbReference type="InterPro" id="IPR036271">
    <property type="entry name" value="Tet_transcr_reg_TetR-rel_C_sf"/>
</dbReference>
<name>A0A6F8XX00_9ACTN</name>
<dbReference type="Pfam" id="PF02909">
    <property type="entry name" value="TetR_C_1"/>
    <property type="match status" value="1"/>
</dbReference>
<evidence type="ECO:0000256" key="2">
    <source>
        <dbReference type="ARBA" id="ARBA00023163"/>
    </source>
</evidence>
<dbReference type="AlphaFoldDB" id="A0A6F8XX00"/>
<accession>A0A6F8XX00</accession>
<evidence type="ECO:0000256" key="3">
    <source>
        <dbReference type="SAM" id="MobiDB-lite"/>
    </source>
</evidence>
<evidence type="ECO:0000256" key="1">
    <source>
        <dbReference type="ARBA" id="ARBA00023015"/>
    </source>
</evidence>
<dbReference type="SUPFAM" id="SSF48498">
    <property type="entry name" value="Tetracyclin repressor-like, C-terminal domain"/>
    <property type="match status" value="1"/>
</dbReference>
<dbReference type="InterPro" id="IPR004111">
    <property type="entry name" value="Repressor_TetR_C"/>
</dbReference>
<proteinExistence type="predicted"/>
<dbReference type="GO" id="GO:0045892">
    <property type="term" value="P:negative regulation of DNA-templated transcription"/>
    <property type="evidence" value="ECO:0007669"/>
    <property type="project" value="InterPro"/>
</dbReference>
<feature type="region of interest" description="Disordered" evidence="3">
    <location>
        <begin position="1"/>
        <end position="22"/>
    </location>
</feature>
<dbReference type="Gene3D" id="1.10.357.10">
    <property type="entry name" value="Tetracycline Repressor, domain 2"/>
    <property type="match status" value="1"/>
</dbReference>
<keyword evidence="2" id="KW-0804">Transcription</keyword>
<keyword evidence="6" id="KW-1185">Reference proteome</keyword>
<keyword evidence="1" id="KW-0805">Transcription regulation</keyword>
<sequence length="178" mass="19881">MVEHVLTDSHRRRAPQPEPAHPRDALERLARDEWALYRRYPWLLPVLATTRPPIVPAVMALVDRTVAVLLRVGYTPEDAFAAYLTLSGYVQGLALLHVAERAEQHAGAATWDTWRSTTHARLARTRHAHDRAWLVVVDSQGGDANAAVDRWFDFGLARLLDGLIPPTDGQTDQRPGSS</sequence>
<gene>
    <name evidence="5" type="ORF">Pflav_046710</name>
</gene>
<dbReference type="KEGG" id="pfla:Pflav_046710"/>
<protein>
    <recommendedName>
        <fullName evidence="4">Tetracycline repressor TetR C-terminal domain-containing protein</fullName>
    </recommendedName>
</protein>
<evidence type="ECO:0000313" key="6">
    <source>
        <dbReference type="Proteomes" id="UP000502508"/>
    </source>
</evidence>
<reference evidence="5 6" key="1">
    <citation type="submission" date="2020-03" db="EMBL/GenBank/DDBJ databases">
        <title>Whole genome shotgun sequence of Phytohabitans flavus NBRC 107702.</title>
        <authorList>
            <person name="Komaki H."/>
            <person name="Tamura T."/>
        </authorList>
    </citation>
    <scope>NUCLEOTIDE SEQUENCE [LARGE SCALE GENOMIC DNA]</scope>
    <source>
        <strain evidence="5 6">NBRC 107702</strain>
    </source>
</reference>
<evidence type="ECO:0000259" key="4">
    <source>
        <dbReference type="Pfam" id="PF02909"/>
    </source>
</evidence>
<feature type="domain" description="Tetracycline repressor TetR C-terminal" evidence="4">
    <location>
        <begin position="15"/>
        <end position="163"/>
    </location>
</feature>
<evidence type="ECO:0000313" key="5">
    <source>
        <dbReference type="EMBL" id="BCB78261.1"/>
    </source>
</evidence>
<dbReference type="EMBL" id="AP022870">
    <property type="protein sequence ID" value="BCB78261.1"/>
    <property type="molecule type" value="Genomic_DNA"/>
</dbReference>
<organism evidence="5 6">
    <name type="scientific">Phytohabitans flavus</name>
    <dbReference type="NCBI Taxonomy" id="1076124"/>
    <lineage>
        <taxon>Bacteria</taxon>
        <taxon>Bacillati</taxon>
        <taxon>Actinomycetota</taxon>
        <taxon>Actinomycetes</taxon>
        <taxon>Micromonosporales</taxon>
        <taxon>Micromonosporaceae</taxon>
    </lineage>
</organism>
<dbReference type="Proteomes" id="UP000502508">
    <property type="component" value="Chromosome"/>
</dbReference>